<dbReference type="SMART" id="SM00418">
    <property type="entry name" value="HTH_ARSR"/>
    <property type="match status" value="1"/>
</dbReference>
<dbReference type="EMBL" id="ABCS01000002">
    <property type="protein sequence ID" value="EDM81616.1"/>
    <property type="molecule type" value="Genomic_DNA"/>
</dbReference>
<sequence length="128" mass="14540">MTPNEPNPEPASALDDDETTCEPGDHGDDAPARPRYDDRARERAVRLFKALGDEARLRTLEMLVNREACVSEIAEASKEQISTVSHRLKLLRAEGLVNRRREGRHIYYSLADEHVMELIHNAFEHAAH</sequence>
<evidence type="ECO:0000256" key="1">
    <source>
        <dbReference type="ARBA" id="ARBA00023015"/>
    </source>
</evidence>
<dbReference type="PROSITE" id="PS50987">
    <property type="entry name" value="HTH_ARSR_2"/>
    <property type="match status" value="1"/>
</dbReference>
<dbReference type="InterPro" id="IPR051011">
    <property type="entry name" value="Metal_resp_trans_reg"/>
</dbReference>
<dbReference type="CDD" id="cd00090">
    <property type="entry name" value="HTH_ARSR"/>
    <property type="match status" value="1"/>
</dbReference>
<keyword evidence="2" id="KW-0238">DNA-binding</keyword>
<dbReference type="InterPro" id="IPR011991">
    <property type="entry name" value="ArsR-like_HTH"/>
</dbReference>
<evidence type="ECO:0000259" key="5">
    <source>
        <dbReference type="PROSITE" id="PS50987"/>
    </source>
</evidence>
<organism evidence="6 7">
    <name type="scientific">Plesiocystis pacifica SIR-1</name>
    <dbReference type="NCBI Taxonomy" id="391625"/>
    <lineage>
        <taxon>Bacteria</taxon>
        <taxon>Pseudomonadati</taxon>
        <taxon>Myxococcota</taxon>
        <taxon>Polyangia</taxon>
        <taxon>Nannocystales</taxon>
        <taxon>Nannocystaceae</taxon>
        <taxon>Plesiocystis</taxon>
    </lineage>
</organism>
<dbReference type="RefSeq" id="WP_006969227.1">
    <property type="nucleotide sequence ID" value="NZ_ABCS01000002.1"/>
</dbReference>
<feature type="region of interest" description="Disordered" evidence="4">
    <location>
        <begin position="1"/>
        <end position="38"/>
    </location>
</feature>
<dbReference type="InterPro" id="IPR036388">
    <property type="entry name" value="WH-like_DNA-bd_sf"/>
</dbReference>
<name>A6FXM8_9BACT</name>
<proteinExistence type="predicted"/>
<dbReference type="NCBIfam" id="NF033788">
    <property type="entry name" value="HTH_metalloreg"/>
    <property type="match status" value="1"/>
</dbReference>
<evidence type="ECO:0000313" key="7">
    <source>
        <dbReference type="Proteomes" id="UP000005801"/>
    </source>
</evidence>
<dbReference type="GO" id="GO:0003700">
    <property type="term" value="F:DNA-binding transcription factor activity"/>
    <property type="evidence" value="ECO:0007669"/>
    <property type="project" value="InterPro"/>
</dbReference>
<evidence type="ECO:0000256" key="3">
    <source>
        <dbReference type="ARBA" id="ARBA00023163"/>
    </source>
</evidence>
<dbReference type="SUPFAM" id="SSF46785">
    <property type="entry name" value="Winged helix' DNA-binding domain"/>
    <property type="match status" value="1"/>
</dbReference>
<dbReference type="Gene3D" id="1.10.10.10">
    <property type="entry name" value="Winged helix-like DNA-binding domain superfamily/Winged helix DNA-binding domain"/>
    <property type="match status" value="1"/>
</dbReference>
<feature type="compositionally biased region" description="Basic and acidic residues" evidence="4">
    <location>
        <begin position="23"/>
        <end position="38"/>
    </location>
</feature>
<dbReference type="AlphaFoldDB" id="A6FXM8"/>
<protein>
    <submittedName>
        <fullName evidence="6">Transcriptional regulator, ArsR family protein</fullName>
    </submittedName>
</protein>
<dbReference type="Proteomes" id="UP000005801">
    <property type="component" value="Unassembled WGS sequence"/>
</dbReference>
<dbReference type="STRING" id="391625.PPSIR1_21904"/>
<dbReference type="PANTHER" id="PTHR43132">
    <property type="entry name" value="ARSENICAL RESISTANCE OPERON REPRESSOR ARSR-RELATED"/>
    <property type="match status" value="1"/>
</dbReference>
<evidence type="ECO:0000256" key="2">
    <source>
        <dbReference type="ARBA" id="ARBA00023125"/>
    </source>
</evidence>
<dbReference type="PANTHER" id="PTHR43132:SF2">
    <property type="entry name" value="ARSENICAL RESISTANCE OPERON REPRESSOR ARSR-RELATED"/>
    <property type="match status" value="1"/>
</dbReference>
<dbReference type="GO" id="GO:0003677">
    <property type="term" value="F:DNA binding"/>
    <property type="evidence" value="ECO:0007669"/>
    <property type="project" value="UniProtKB-KW"/>
</dbReference>
<gene>
    <name evidence="6" type="ORF">PPSIR1_21904</name>
</gene>
<comment type="caution">
    <text evidence="6">The sequence shown here is derived from an EMBL/GenBank/DDBJ whole genome shotgun (WGS) entry which is preliminary data.</text>
</comment>
<keyword evidence="7" id="KW-1185">Reference proteome</keyword>
<dbReference type="Pfam" id="PF01022">
    <property type="entry name" value="HTH_5"/>
    <property type="match status" value="1"/>
</dbReference>
<evidence type="ECO:0000313" key="6">
    <source>
        <dbReference type="EMBL" id="EDM81616.1"/>
    </source>
</evidence>
<dbReference type="eggNOG" id="COG0640">
    <property type="taxonomic scope" value="Bacteria"/>
</dbReference>
<dbReference type="PRINTS" id="PR00778">
    <property type="entry name" value="HTHARSR"/>
</dbReference>
<reference evidence="6 7" key="1">
    <citation type="submission" date="2007-06" db="EMBL/GenBank/DDBJ databases">
        <authorList>
            <person name="Shimkets L."/>
            <person name="Ferriera S."/>
            <person name="Johnson J."/>
            <person name="Kravitz S."/>
            <person name="Beeson K."/>
            <person name="Sutton G."/>
            <person name="Rogers Y.-H."/>
            <person name="Friedman R."/>
            <person name="Frazier M."/>
            <person name="Venter J.C."/>
        </authorList>
    </citation>
    <scope>NUCLEOTIDE SEQUENCE [LARGE SCALE GENOMIC DNA]</scope>
    <source>
        <strain evidence="6 7">SIR-1</strain>
    </source>
</reference>
<evidence type="ECO:0000256" key="4">
    <source>
        <dbReference type="SAM" id="MobiDB-lite"/>
    </source>
</evidence>
<accession>A6FXM8</accession>
<dbReference type="InterPro" id="IPR036390">
    <property type="entry name" value="WH_DNA-bd_sf"/>
</dbReference>
<dbReference type="InterPro" id="IPR001845">
    <property type="entry name" value="HTH_ArsR_DNA-bd_dom"/>
</dbReference>
<keyword evidence="1" id="KW-0805">Transcription regulation</keyword>
<feature type="domain" description="HTH arsR-type" evidence="5">
    <location>
        <begin position="36"/>
        <end position="128"/>
    </location>
</feature>
<keyword evidence="3" id="KW-0804">Transcription</keyword>